<comment type="caution">
    <text evidence="1">The sequence shown here is derived from an EMBL/GenBank/DDBJ whole genome shotgun (WGS) entry which is preliminary data.</text>
</comment>
<dbReference type="Proteomes" id="UP000266723">
    <property type="component" value="Unassembled WGS sequence"/>
</dbReference>
<accession>A0ABQ7A9Y5</accession>
<keyword evidence="2" id="KW-1185">Reference proteome</keyword>
<evidence type="ECO:0000313" key="1">
    <source>
        <dbReference type="EMBL" id="KAF3494471.1"/>
    </source>
</evidence>
<protein>
    <submittedName>
        <fullName evidence="1">Uncharacterized protein</fullName>
    </submittedName>
</protein>
<organism evidence="1 2">
    <name type="scientific">Brassica cretica</name>
    <name type="common">Mustard</name>
    <dbReference type="NCBI Taxonomy" id="69181"/>
    <lineage>
        <taxon>Eukaryota</taxon>
        <taxon>Viridiplantae</taxon>
        <taxon>Streptophyta</taxon>
        <taxon>Embryophyta</taxon>
        <taxon>Tracheophyta</taxon>
        <taxon>Spermatophyta</taxon>
        <taxon>Magnoliopsida</taxon>
        <taxon>eudicotyledons</taxon>
        <taxon>Gunneridae</taxon>
        <taxon>Pentapetalae</taxon>
        <taxon>rosids</taxon>
        <taxon>malvids</taxon>
        <taxon>Brassicales</taxon>
        <taxon>Brassicaceae</taxon>
        <taxon>Brassiceae</taxon>
        <taxon>Brassica</taxon>
    </lineage>
</organism>
<gene>
    <name evidence="1" type="ORF">DY000_02056105</name>
</gene>
<name>A0ABQ7A9Y5_BRACR</name>
<dbReference type="EMBL" id="QGKV02002055">
    <property type="protein sequence ID" value="KAF3494471.1"/>
    <property type="molecule type" value="Genomic_DNA"/>
</dbReference>
<sequence>MDLPSPVTGELRRSCERDSSLDSSLFLVCGAGYTGSDVVRSLCLVLVAIWSSSWSTSKASRHESSTASKCIVSANFGSVRGCTVEAIRGRRLRYLWLPGFGLVLRLGLKRHGSVGEASMLRSCVVPYSATYGFSGLLREGLRNICSIAAGF</sequence>
<reference evidence="1 2" key="1">
    <citation type="journal article" date="2020" name="BMC Genomics">
        <title>Intraspecific diversification of the crop wild relative Brassica cretica Lam. using demographic model selection.</title>
        <authorList>
            <person name="Kioukis A."/>
            <person name="Michalopoulou V.A."/>
            <person name="Briers L."/>
            <person name="Pirintsos S."/>
            <person name="Studholme D.J."/>
            <person name="Pavlidis P."/>
            <person name="Sarris P.F."/>
        </authorList>
    </citation>
    <scope>NUCLEOTIDE SEQUENCE [LARGE SCALE GENOMIC DNA]</scope>
    <source>
        <strain evidence="2">cv. PFS-1207/04</strain>
    </source>
</reference>
<evidence type="ECO:0000313" key="2">
    <source>
        <dbReference type="Proteomes" id="UP000266723"/>
    </source>
</evidence>
<proteinExistence type="predicted"/>